<dbReference type="Gene3D" id="6.10.140.2220">
    <property type="match status" value="1"/>
</dbReference>
<dbReference type="GO" id="GO:0008270">
    <property type="term" value="F:zinc ion binding"/>
    <property type="evidence" value="ECO:0007669"/>
    <property type="project" value="UniProtKB-KW"/>
</dbReference>
<keyword evidence="1" id="KW-0479">Metal-binding</keyword>
<keyword evidence="2" id="KW-0863">Zinc-finger</keyword>
<dbReference type="EMBL" id="QGNW01000534">
    <property type="protein sequence ID" value="RVW68439.1"/>
    <property type="molecule type" value="Genomic_DNA"/>
</dbReference>
<evidence type="ECO:0000256" key="1">
    <source>
        <dbReference type="ARBA" id="ARBA00022723"/>
    </source>
</evidence>
<dbReference type="InterPro" id="IPR044237">
    <property type="entry name" value="ATXR2-like"/>
</dbReference>
<dbReference type="GO" id="GO:0008168">
    <property type="term" value="F:methyltransferase activity"/>
    <property type="evidence" value="ECO:0007669"/>
    <property type="project" value="UniProtKB-KW"/>
</dbReference>
<evidence type="ECO:0000313" key="5">
    <source>
        <dbReference type="EMBL" id="RVW68439.1"/>
    </source>
</evidence>
<dbReference type="InterPro" id="IPR001214">
    <property type="entry name" value="SET_dom"/>
</dbReference>
<sequence length="704" mass="79322">MEGICPIDSQFSHEISALLKPPPAHQLQEYFDNLIRTRQYLGLKVKHDGEFGKEKSPLLYICISVPRSQCGARDFWLWCQSDPEWPPQDSNSRLRSFWLPSWHHLSYSPDGTRRATKKTLVLSSNPGDVTLGAALALQPRHQSQKSGRFGTDTNENVVATTHSEELGTMPPAMDVHLSGANDGVYADSDFGEGELVLKDQMLVGAQHSSNKINCLVCSFCFRFIGSIELQIGRRLYLQGLGVSTSNGCGRETFSHNSHDHCQVDSSEDEDNCYMEDHDELGECASSSSKDKVPLPKGVVESLMNGELAFPYPKEFPLPSAIACSGGCGEAYYCSKLCAEADWESSHSLLCTGEKSESICREALSKFIQHANETNDIFLLAAKVICFTILRYKKLKTAHLKEQEKYTSAIVLKNGDLPLLLEAWKPISMGFKKRWWDCIALPDDVHSCDEAAFRAQIKELAFTKVIAGKYGMEEREWYSGVREGYGVGVWKAIRSGQENLYSRTCFMVDNGLRMKFWKGKWYGDIRLRETFPILFVIANVEDAWVVESLKLLKEAIFCKGCEPCILSSTKTIDHPLSNDLVVASPVEDYFLYIDDLPYPEKKKAEEITRQFLDALGDDYSVPCQGTAFFPLQSCMNHSCYPNAKAFKREEDRDGQATIIALRPIFKEEEVTISYIDEDLPFDERQALLADYGFRCKCPKCLEEEP</sequence>
<dbReference type="Pfam" id="PF00856">
    <property type="entry name" value="SET"/>
    <property type="match status" value="1"/>
</dbReference>
<dbReference type="AlphaFoldDB" id="A0A438G895"/>
<dbReference type="PANTHER" id="PTHR47436">
    <property type="entry name" value="HISTONE-LYSINE N-METHYLTRANSFERASE ATXR2"/>
    <property type="match status" value="1"/>
</dbReference>
<dbReference type="SUPFAM" id="SSF82199">
    <property type="entry name" value="SET domain"/>
    <property type="match status" value="1"/>
</dbReference>
<evidence type="ECO:0000256" key="3">
    <source>
        <dbReference type="ARBA" id="ARBA00022833"/>
    </source>
</evidence>
<evidence type="ECO:0000259" key="4">
    <source>
        <dbReference type="PROSITE" id="PS50280"/>
    </source>
</evidence>
<evidence type="ECO:0000256" key="2">
    <source>
        <dbReference type="ARBA" id="ARBA00022771"/>
    </source>
</evidence>
<reference evidence="5 6" key="1">
    <citation type="journal article" date="2018" name="PLoS Genet.">
        <title>Population sequencing reveals clonal diversity and ancestral inbreeding in the grapevine cultivar Chardonnay.</title>
        <authorList>
            <person name="Roach M.J."/>
            <person name="Johnson D.L."/>
            <person name="Bohlmann J."/>
            <person name="van Vuuren H.J."/>
            <person name="Jones S.J."/>
            <person name="Pretorius I.S."/>
            <person name="Schmidt S.A."/>
            <person name="Borneman A.R."/>
        </authorList>
    </citation>
    <scope>NUCLEOTIDE SEQUENCE [LARGE SCALE GENOMIC DNA]</scope>
    <source>
        <strain evidence="6">cv. Chardonnay</strain>
        <tissue evidence="5">Leaf</tissue>
    </source>
</reference>
<dbReference type="CDD" id="cd20071">
    <property type="entry name" value="SET_SMYD"/>
    <property type="match status" value="1"/>
</dbReference>
<protein>
    <submittedName>
        <fullName evidence="5">Histone-lysine N-methyltransferase ATXR2</fullName>
    </submittedName>
</protein>
<dbReference type="Proteomes" id="UP000288805">
    <property type="component" value="Unassembled WGS sequence"/>
</dbReference>
<keyword evidence="5" id="KW-0489">Methyltransferase</keyword>
<proteinExistence type="predicted"/>
<dbReference type="Pfam" id="PF01753">
    <property type="entry name" value="zf-MYND"/>
    <property type="match status" value="1"/>
</dbReference>
<comment type="caution">
    <text evidence="5">The sequence shown here is derived from an EMBL/GenBank/DDBJ whole genome shotgun (WGS) entry which is preliminary data.</text>
</comment>
<dbReference type="Gene3D" id="2.170.270.10">
    <property type="entry name" value="SET domain"/>
    <property type="match status" value="1"/>
</dbReference>
<dbReference type="InterPro" id="IPR002893">
    <property type="entry name" value="Znf_MYND"/>
</dbReference>
<dbReference type="SUPFAM" id="SSF144232">
    <property type="entry name" value="HIT/MYND zinc finger-like"/>
    <property type="match status" value="1"/>
</dbReference>
<evidence type="ECO:0000313" key="6">
    <source>
        <dbReference type="Proteomes" id="UP000288805"/>
    </source>
</evidence>
<feature type="domain" description="SET" evidence="4">
    <location>
        <begin position="522"/>
        <end position="674"/>
    </location>
</feature>
<organism evidence="5 6">
    <name type="scientific">Vitis vinifera</name>
    <name type="common">Grape</name>
    <dbReference type="NCBI Taxonomy" id="29760"/>
    <lineage>
        <taxon>Eukaryota</taxon>
        <taxon>Viridiplantae</taxon>
        <taxon>Streptophyta</taxon>
        <taxon>Embryophyta</taxon>
        <taxon>Tracheophyta</taxon>
        <taxon>Spermatophyta</taxon>
        <taxon>Magnoliopsida</taxon>
        <taxon>eudicotyledons</taxon>
        <taxon>Gunneridae</taxon>
        <taxon>Pentapetalae</taxon>
        <taxon>rosids</taxon>
        <taxon>Vitales</taxon>
        <taxon>Vitaceae</taxon>
        <taxon>Viteae</taxon>
        <taxon>Vitis</taxon>
    </lineage>
</organism>
<dbReference type="PANTHER" id="PTHR47436:SF1">
    <property type="entry name" value="SET DOMAIN-CONTAINING PROTEIN"/>
    <property type="match status" value="1"/>
</dbReference>
<gene>
    <name evidence="5" type="primary">ATXR2_0</name>
    <name evidence="5" type="ORF">CK203_058375</name>
</gene>
<accession>A0A438G895</accession>
<dbReference type="InterPro" id="IPR046341">
    <property type="entry name" value="SET_dom_sf"/>
</dbReference>
<dbReference type="GO" id="GO:0032259">
    <property type="term" value="P:methylation"/>
    <property type="evidence" value="ECO:0007669"/>
    <property type="project" value="UniProtKB-KW"/>
</dbReference>
<keyword evidence="3" id="KW-0862">Zinc</keyword>
<dbReference type="PROSITE" id="PS50280">
    <property type="entry name" value="SET"/>
    <property type="match status" value="1"/>
</dbReference>
<keyword evidence="5" id="KW-0808">Transferase</keyword>
<name>A0A438G895_VITVI</name>